<feature type="transmembrane region" description="Helical" evidence="6">
    <location>
        <begin position="864"/>
        <end position="883"/>
    </location>
</feature>
<dbReference type="GO" id="GO:0016020">
    <property type="term" value="C:membrane"/>
    <property type="evidence" value="ECO:0007669"/>
    <property type="project" value="InterPro"/>
</dbReference>
<accession>A0A1I8H1Y9</accession>
<keyword evidence="8" id="KW-1185">Reference proteome</keyword>
<evidence type="ECO:0000256" key="5">
    <source>
        <dbReference type="SAM" id="MobiDB-lite"/>
    </source>
</evidence>
<feature type="compositionally biased region" description="Basic and acidic residues" evidence="5">
    <location>
        <begin position="926"/>
        <end position="935"/>
    </location>
</feature>
<dbReference type="GO" id="GO:0015031">
    <property type="term" value="P:protein transport"/>
    <property type="evidence" value="ECO:0007669"/>
    <property type="project" value="UniProtKB-KW"/>
</dbReference>
<keyword evidence="6" id="KW-0472">Membrane</keyword>
<dbReference type="Proteomes" id="UP000095280">
    <property type="component" value="Unplaced"/>
</dbReference>
<dbReference type="InterPro" id="IPR000998">
    <property type="entry name" value="MAM_dom"/>
</dbReference>
<dbReference type="CDD" id="cd21443">
    <property type="entry name" value="SNARE_NTD_STX6_STX10"/>
    <property type="match status" value="1"/>
</dbReference>
<dbReference type="PROSITE" id="PS01209">
    <property type="entry name" value="LDLRA_1"/>
    <property type="match status" value="1"/>
</dbReference>
<evidence type="ECO:0000256" key="4">
    <source>
        <dbReference type="PROSITE-ProRule" id="PRU00124"/>
    </source>
</evidence>
<dbReference type="PROSITE" id="PS50060">
    <property type="entry name" value="MAM_2"/>
    <property type="match status" value="1"/>
</dbReference>
<dbReference type="WBParaSite" id="maker-uti_cns_0003937-snap-gene-0.24-mRNA-1">
    <property type="protein sequence ID" value="maker-uti_cns_0003937-snap-gene-0.24-mRNA-1"/>
    <property type="gene ID" value="maker-uti_cns_0003937-snap-gene-0.24"/>
</dbReference>
<keyword evidence="1" id="KW-0653">Protein transport</keyword>
<comment type="caution">
    <text evidence="4">Lacks conserved residue(s) required for the propagation of feature annotation.</text>
</comment>
<evidence type="ECO:0000256" key="2">
    <source>
        <dbReference type="ARBA" id="ARBA00023157"/>
    </source>
</evidence>
<feature type="region of interest" description="Disordered" evidence="5">
    <location>
        <begin position="901"/>
        <end position="935"/>
    </location>
</feature>
<evidence type="ECO:0000256" key="1">
    <source>
        <dbReference type="ARBA" id="ARBA00022927"/>
    </source>
</evidence>
<evidence type="ECO:0000313" key="9">
    <source>
        <dbReference type="WBParaSite" id="maker-uti_cns_0003937-snap-gene-0.24-mRNA-1"/>
    </source>
</evidence>
<dbReference type="GO" id="GO:0012505">
    <property type="term" value="C:endomembrane system"/>
    <property type="evidence" value="ECO:0007669"/>
    <property type="project" value="UniProtKB-SubCell"/>
</dbReference>
<keyword evidence="1" id="KW-0813">Transport</keyword>
<feature type="domain" description="MAM" evidence="7">
    <location>
        <begin position="642"/>
        <end position="811"/>
    </location>
</feature>
<reference evidence="9" key="1">
    <citation type="submission" date="2016-11" db="UniProtKB">
        <authorList>
            <consortium name="WormBaseParasite"/>
        </authorList>
    </citation>
    <scope>IDENTIFICATION</scope>
</reference>
<feature type="disulfide bond" evidence="4">
    <location>
        <begin position="841"/>
        <end position="856"/>
    </location>
</feature>
<dbReference type="SUPFAM" id="SSF47661">
    <property type="entry name" value="t-snare proteins"/>
    <property type="match status" value="1"/>
</dbReference>
<evidence type="ECO:0000259" key="7">
    <source>
        <dbReference type="PROSITE" id="PS50060"/>
    </source>
</evidence>
<dbReference type="Gene3D" id="2.60.120.260">
    <property type="entry name" value="Galactose-binding domain-like"/>
    <property type="match status" value="1"/>
</dbReference>
<dbReference type="GO" id="GO:0048193">
    <property type="term" value="P:Golgi vesicle transport"/>
    <property type="evidence" value="ECO:0007669"/>
    <property type="project" value="InterPro"/>
</dbReference>
<protein>
    <submittedName>
        <fullName evidence="9">MAM domain-containing protein</fullName>
    </submittedName>
</protein>
<evidence type="ECO:0000256" key="3">
    <source>
        <dbReference type="ARBA" id="ARBA00046280"/>
    </source>
</evidence>
<dbReference type="PROSITE" id="PS50068">
    <property type="entry name" value="LDLRA_2"/>
    <property type="match status" value="1"/>
</dbReference>
<sequence>MPSLDPFQLDQQALDNKLKLLQESLERWRRVKIDAGELTSQEELQEAEDEFNWLREEIGKSVKSIGWDLDDLAETLRRMSEQNRQPAEETTARGEYIRRMRHLLTTIDDEVKKSSEASAASESPDGRQNRHQQQQQPDSGMSASTERLVESLLQQDDEDDDVELLIQDDSSVRGRRQFSVAVDEQPASPMMRLWRNHRPAVVFVGVVALLLLIILIVSLTSGEHRSKDSGPFLFLLLMLHRPSNCFVGREQIMVDGNRRSPDSRGAFVSDNFPHPLPLHSICIYEFRVYYSGSDESNAMCFQFQEMKLFTADEISDQESVLEVRYGTLLAHPLLAYAGNGSLLREADEPDGLVIARPENLRNGSLCLKIKISEFYWRYYVTVINYKFIHNSNSRLTRFLALYEAININDPNWQTNPGLIKSTETQHRCLDGTYVDKSDRCNTVNDCENYFNSSDFFEGLSSDESYEHARCNSTRSFGTNFARGQASAHSLADIQLDCTMDHSRLFSSLSDSRDCSLMLQPKSAKAFIPELRLSGLLAAGNPGSATCYRFFWFSSGFNKDDEALTLAEPNGGKALLRLPARWRFYTWSIAEVQIEPGFTGSSIDALAIQSEQQNRTIGTYWLDDLSAEPAACNDSAYGKRMLSICSFEWSTCGWKTNYLTVVTDASVEKEFGVNMSDHTSSSVLGRRVPRLPQRMLHMTPETSWMASIWYERSLSFGSSWCFDIWVYGLGDGDYSFKIDVIIDLLSGIESWTFLTLTVPNNQWRLLSGTFGVEAGRQSRHPNVAIRFRVKSSNTTRAVFLDDMSIVDDSCFRQYEVNGTVECGILEWLCSDRKQCVQVNQICDGHFDCGDQSDEAHCFVAAAPNWTAILPLSVVVILLLLLGACQYSRLRSARSSHQTAGNFAAQSTGLDELPEAPPSYEEATEGLPKYEELHPQH</sequence>
<keyword evidence="6" id="KW-1133">Transmembrane helix</keyword>
<dbReference type="Gene3D" id="1.20.58.90">
    <property type="match status" value="1"/>
</dbReference>
<feature type="region of interest" description="Disordered" evidence="5">
    <location>
        <begin position="108"/>
        <end position="145"/>
    </location>
</feature>
<keyword evidence="2 4" id="KW-1015">Disulfide bond</keyword>
<dbReference type="InterPro" id="IPR010989">
    <property type="entry name" value="SNARE"/>
</dbReference>
<dbReference type="SUPFAM" id="SSF57424">
    <property type="entry name" value="LDL receptor-like module"/>
    <property type="match status" value="1"/>
</dbReference>
<dbReference type="Gene3D" id="4.10.400.10">
    <property type="entry name" value="Low-density Lipoprotein Receptor"/>
    <property type="match status" value="1"/>
</dbReference>
<dbReference type="Pfam" id="PF09177">
    <property type="entry name" value="STX6_10_61_N"/>
    <property type="match status" value="1"/>
</dbReference>
<dbReference type="AlphaFoldDB" id="A0A1I8H1Y9"/>
<feature type="transmembrane region" description="Helical" evidence="6">
    <location>
        <begin position="200"/>
        <end position="219"/>
    </location>
</feature>
<dbReference type="InterPro" id="IPR015260">
    <property type="entry name" value="Syntaxin-6/10/61_N"/>
</dbReference>
<comment type="subcellular location">
    <subcellularLocation>
        <location evidence="3">Endomembrane system</location>
        <topology evidence="3">Single-pass type IV membrane protein</topology>
    </subcellularLocation>
</comment>
<dbReference type="Pfam" id="PF00057">
    <property type="entry name" value="Ldl_recept_a"/>
    <property type="match status" value="1"/>
</dbReference>
<name>A0A1I8H1Y9_9PLAT</name>
<dbReference type="InterPro" id="IPR002172">
    <property type="entry name" value="LDrepeatLR_classA_rpt"/>
</dbReference>
<dbReference type="CDD" id="cd00112">
    <property type="entry name" value="LDLa"/>
    <property type="match status" value="1"/>
</dbReference>
<evidence type="ECO:0000256" key="6">
    <source>
        <dbReference type="SAM" id="Phobius"/>
    </source>
</evidence>
<dbReference type="InterPro" id="IPR023415">
    <property type="entry name" value="LDLR_class-A_CS"/>
</dbReference>
<proteinExistence type="predicted"/>
<dbReference type="InterPro" id="IPR036055">
    <property type="entry name" value="LDL_receptor-like_sf"/>
</dbReference>
<evidence type="ECO:0000313" key="8">
    <source>
        <dbReference type="Proteomes" id="UP000095280"/>
    </source>
</evidence>
<organism evidence="8 9">
    <name type="scientific">Macrostomum lignano</name>
    <dbReference type="NCBI Taxonomy" id="282301"/>
    <lineage>
        <taxon>Eukaryota</taxon>
        <taxon>Metazoa</taxon>
        <taxon>Spiralia</taxon>
        <taxon>Lophotrochozoa</taxon>
        <taxon>Platyhelminthes</taxon>
        <taxon>Rhabditophora</taxon>
        <taxon>Macrostomorpha</taxon>
        <taxon>Macrostomida</taxon>
        <taxon>Macrostomidae</taxon>
        <taxon>Macrostomum</taxon>
    </lineage>
</organism>
<keyword evidence="6" id="KW-0812">Transmembrane</keyword>
<dbReference type="SMART" id="SM00192">
    <property type="entry name" value="LDLa"/>
    <property type="match status" value="2"/>
</dbReference>